<reference evidence="1 2" key="2">
    <citation type="submission" date="2018-11" db="EMBL/GenBank/DDBJ databases">
        <authorList>
            <consortium name="Pathogen Informatics"/>
        </authorList>
    </citation>
    <scope>NUCLEOTIDE SEQUENCE [LARGE SCALE GENOMIC DNA]</scope>
</reference>
<proteinExistence type="predicted"/>
<dbReference type="PANTHER" id="PTHR23227">
    <property type="entry name" value="BUCENTAUR RELATED"/>
    <property type="match status" value="1"/>
</dbReference>
<evidence type="ECO:0000313" key="2">
    <source>
        <dbReference type="Proteomes" id="UP000271162"/>
    </source>
</evidence>
<dbReference type="AlphaFoldDB" id="A0A0N4Y181"/>
<keyword evidence="2" id="KW-1185">Reference proteome</keyword>
<gene>
    <name evidence="1" type="ORF">NBR_LOCUS9357</name>
</gene>
<dbReference type="WBParaSite" id="NBR_0000935601-mRNA-1">
    <property type="protein sequence ID" value="NBR_0000935601-mRNA-1"/>
    <property type="gene ID" value="NBR_0000935601"/>
</dbReference>
<dbReference type="Proteomes" id="UP000271162">
    <property type="component" value="Unassembled WGS sequence"/>
</dbReference>
<dbReference type="PANTHER" id="PTHR23227:SF67">
    <property type="entry name" value="CRANIOFACIAL DEVELOPMENT PROTEIN 2-LIKE"/>
    <property type="match status" value="1"/>
</dbReference>
<evidence type="ECO:0000313" key="3">
    <source>
        <dbReference type="WBParaSite" id="NBR_0000935601-mRNA-1"/>
    </source>
</evidence>
<dbReference type="InterPro" id="IPR027124">
    <property type="entry name" value="Swc5/CFDP1/2"/>
</dbReference>
<organism evidence="3">
    <name type="scientific">Nippostrongylus brasiliensis</name>
    <name type="common">Rat hookworm</name>
    <dbReference type="NCBI Taxonomy" id="27835"/>
    <lineage>
        <taxon>Eukaryota</taxon>
        <taxon>Metazoa</taxon>
        <taxon>Ecdysozoa</taxon>
        <taxon>Nematoda</taxon>
        <taxon>Chromadorea</taxon>
        <taxon>Rhabditida</taxon>
        <taxon>Rhabditina</taxon>
        <taxon>Rhabditomorpha</taxon>
        <taxon>Strongyloidea</taxon>
        <taxon>Heligmosomidae</taxon>
        <taxon>Nippostrongylus</taxon>
    </lineage>
</organism>
<accession>A0A0N4Y181</accession>
<reference evidence="3" key="1">
    <citation type="submission" date="2016-04" db="UniProtKB">
        <authorList>
            <consortium name="WormBaseParasite"/>
        </authorList>
    </citation>
    <scope>IDENTIFICATION</scope>
</reference>
<dbReference type="EMBL" id="UYSL01020130">
    <property type="protein sequence ID" value="VDL72946.1"/>
    <property type="molecule type" value="Genomic_DNA"/>
</dbReference>
<protein>
    <submittedName>
        <fullName evidence="3">Reverse transcriptase domain-containing protein</fullName>
    </submittedName>
</protein>
<name>A0A0N4Y181_NIPBR</name>
<sequence>MIVVARDLSGHVGARKDGYKCHGGFGYGARNEDGERIFEYACSHDLVITNVTFRCCNERSAKICSMDFAVDDVMLASDDRNELEVLVQAWSDRLAQFGLRLIVRKTECLSIKVNDPGTITIEDTELVRVSTFKYVGSTIACNGDLNGEVNARINSAWTKWRASTGVLCDSKIPERLKSKIYWTVLCTELSADLPPKKLSAASA</sequence>
<evidence type="ECO:0000313" key="1">
    <source>
        <dbReference type="EMBL" id="VDL72946.1"/>
    </source>
</evidence>